<feature type="transmembrane region" description="Helical" evidence="1">
    <location>
        <begin position="36"/>
        <end position="53"/>
    </location>
</feature>
<keyword evidence="3" id="KW-1185">Reference proteome</keyword>
<dbReference type="AlphaFoldDB" id="A0A559KF54"/>
<dbReference type="EMBL" id="VNJI01000006">
    <property type="protein sequence ID" value="TVY10748.1"/>
    <property type="molecule type" value="Genomic_DNA"/>
</dbReference>
<dbReference type="InterPro" id="IPR048147">
    <property type="entry name" value="CBO0543-like"/>
</dbReference>
<dbReference type="Proteomes" id="UP000317036">
    <property type="component" value="Unassembled WGS sequence"/>
</dbReference>
<accession>A0A559KF54</accession>
<dbReference type="RefSeq" id="WP_144844719.1">
    <property type="nucleotide sequence ID" value="NZ_VNJI01000006.1"/>
</dbReference>
<feature type="transmembrane region" description="Helical" evidence="1">
    <location>
        <begin position="94"/>
        <end position="117"/>
    </location>
</feature>
<proteinExistence type="predicted"/>
<keyword evidence="1" id="KW-0472">Membrane</keyword>
<feature type="transmembrane region" description="Helical" evidence="1">
    <location>
        <begin position="161"/>
        <end position="182"/>
    </location>
</feature>
<evidence type="ECO:0000313" key="3">
    <source>
        <dbReference type="Proteomes" id="UP000317036"/>
    </source>
</evidence>
<protein>
    <submittedName>
        <fullName evidence="2">Uncharacterized protein</fullName>
    </submittedName>
</protein>
<sequence length="184" mass="21961">MESKHMTDAFNEVQEARERLHQLDIQLWLKQTVFTWEWWLLVGFTIIPLMIWWKLLDKRRAYEIAFYGCMINIMAIVLDDIGTNLSWWEYPVKLIPMIPPLLTADSILVPIFFMLVYQLCSSTWPTFMVANLIMALIIAFVAEPLFIWIEYYRLNEWKLIYSFLFYMSSTTLARFIILKIGVAK</sequence>
<evidence type="ECO:0000313" key="2">
    <source>
        <dbReference type="EMBL" id="TVY10748.1"/>
    </source>
</evidence>
<gene>
    <name evidence="2" type="ORF">FPZ49_06490</name>
</gene>
<feature type="transmembrane region" description="Helical" evidence="1">
    <location>
        <begin position="65"/>
        <end position="88"/>
    </location>
</feature>
<feature type="transmembrane region" description="Helical" evidence="1">
    <location>
        <begin position="129"/>
        <end position="149"/>
    </location>
</feature>
<evidence type="ECO:0000256" key="1">
    <source>
        <dbReference type="SAM" id="Phobius"/>
    </source>
</evidence>
<name>A0A559KF54_9BACL</name>
<reference evidence="2 3" key="1">
    <citation type="submission" date="2019-07" db="EMBL/GenBank/DDBJ databases">
        <authorList>
            <person name="Kim J."/>
        </authorList>
    </citation>
    <scope>NUCLEOTIDE SEQUENCE [LARGE SCALE GENOMIC DNA]</scope>
    <source>
        <strain evidence="2 3">JC52</strain>
    </source>
</reference>
<keyword evidence="1" id="KW-1133">Transmembrane helix</keyword>
<dbReference type="OrthoDB" id="1679483at2"/>
<organism evidence="2 3">
    <name type="scientific">Paenibacillus cremeus</name>
    <dbReference type="NCBI Taxonomy" id="2163881"/>
    <lineage>
        <taxon>Bacteria</taxon>
        <taxon>Bacillati</taxon>
        <taxon>Bacillota</taxon>
        <taxon>Bacilli</taxon>
        <taxon>Bacillales</taxon>
        <taxon>Paenibacillaceae</taxon>
        <taxon>Paenibacillus</taxon>
    </lineage>
</organism>
<dbReference type="NCBIfam" id="NF041644">
    <property type="entry name" value="CBO0543_fam"/>
    <property type="match status" value="1"/>
</dbReference>
<comment type="caution">
    <text evidence="2">The sequence shown here is derived from an EMBL/GenBank/DDBJ whole genome shotgun (WGS) entry which is preliminary data.</text>
</comment>
<keyword evidence="1" id="KW-0812">Transmembrane</keyword>